<sequence>MTVLDPPLDSRTAQLRADLGERVMLPGEPGYDRACMPWNLAAQLRPAAVACPKSAEEVVELVRAATAAGLRVAALSTGHAADALSRGDLCDVLLVNLCSLRGVSVDPLARTARVLGGATWNDVLAATAPHGLTALHGSAGTVSVAGYILAGGVSMYSRAHGLAVGSVREVQVVVSDGSLLRASAEENAELFWALRGGSGNFGIVVSLEIELLELTDVVAGFLLWDAARAAEVTHAWARWCEGSPESVTSTLRVLHLPPLPSLPPFLQGRSVVVVDGAILEDDARAATLLEPLRALAPEVDTFARIPVAAVLAVHMDPPEPSPALSAHAVLEGLPTDAVDAYLAMAADPALFVSELRQLGGAMGRAPEGSGAVGSLDGPFLVHTIAMAPVPEAVEAARCAATAGVAALAPWHAPVGALTFVDGAEDPAPSYGAALGRLRELRRRLDPAGVFVAARPL</sequence>
<comment type="similarity">
    <text evidence="2">Belongs to the oxygen-dependent FAD-linked oxidoreductase family.</text>
</comment>
<feature type="domain" description="FAD-binding PCMH-type" evidence="6">
    <location>
        <begin position="42"/>
        <end position="214"/>
    </location>
</feature>
<dbReference type="EMBL" id="CP107020">
    <property type="protein sequence ID" value="UYG16380.1"/>
    <property type="molecule type" value="Genomic_DNA"/>
</dbReference>
<dbReference type="Gene3D" id="3.30.43.10">
    <property type="entry name" value="Uridine Diphospho-n-acetylenolpyruvylglucosamine Reductase, domain 2"/>
    <property type="match status" value="1"/>
</dbReference>
<dbReference type="SUPFAM" id="SSF56176">
    <property type="entry name" value="FAD-binding/transporter-associated domain-like"/>
    <property type="match status" value="1"/>
</dbReference>
<keyword evidence="8" id="KW-1185">Reference proteome</keyword>
<keyword evidence="3" id="KW-0285">Flavoprotein</keyword>
<dbReference type="InterPro" id="IPR006094">
    <property type="entry name" value="Oxid_FAD_bind_N"/>
</dbReference>
<accession>A0ABY6FZX9</accession>
<dbReference type="InterPro" id="IPR036318">
    <property type="entry name" value="FAD-bd_PCMH-like_sf"/>
</dbReference>
<evidence type="ECO:0000256" key="5">
    <source>
        <dbReference type="ARBA" id="ARBA00023002"/>
    </source>
</evidence>
<dbReference type="Proteomes" id="UP001164305">
    <property type="component" value="Chromosome"/>
</dbReference>
<dbReference type="Gene3D" id="3.40.462.20">
    <property type="match status" value="1"/>
</dbReference>
<dbReference type="Pfam" id="PF01565">
    <property type="entry name" value="FAD_binding_4"/>
    <property type="match status" value="1"/>
</dbReference>
<evidence type="ECO:0000256" key="4">
    <source>
        <dbReference type="ARBA" id="ARBA00022827"/>
    </source>
</evidence>
<evidence type="ECO:0000256" key="2">
    <source>
        <dbReference type="ARBA" id="ARBA00005466"/>
    </source>
</evidence>
<evidence type="ECO:0000259" key="6">
    <source>
        <dbReference type="PROSITE" id="PS51387"/>
    </source>
</evidence>
<dbReference type="InterPro" id="IPR016167">
    <property type="entry name" value="FAD-bd_PCMH_sub1"/>
</dbReference>
<name>A0ABY6FZX9_9MICO</name>
<organism evidence="7 8">
    <name type="scientific">Brachybacterium huguangmaarense</name>
    <dbReference type="NCBI Taxonomy" id="1652028"/>
    <lineage>
        <taxon>Bacteria</taxon>
        <taxon>Bacillati</taxon>
        <taxon>Actinomycetota</taxon>
        <taxon>Actinomycetes</taxon>
        <taxon>Micrococcales</taxon>
        <taxon>Dermabacteraceae</taxon>
        <taxon>Brachybacterium</taxon>
    </lineage>
</organism>
<evidence type="ECO:0000313" key="8">
    <source>
        <dbReference type="Proteomes" id="UP001164305"/>
    </source>
</evidence>
<dbReference type="InterPro" id="IPR016166">
    <property type="entry name" value="FAD-bd_PCMH"/>
</dbReference>
<keyword evidence="5" id="KW-0560">Oxidoreductase</keyword>
<dbReference type="InterPro" id="IPR016169">
    <property type="entry name" value="FAD-bd_PCMH_sub2"/>
</dbReference>
<dbReference type="PANTHER" id="PTHR42973:SF39">
    <property type="entry name" value="FAD-BINDING PCMH-TYPE DOMAIN-CONTAINING PROTEIN"/>
    <property type="match status" value="1"/>
</dbReference>
<evidence type="ECO:0000313" key="7">
    <source>
        <dbReference type="EMBL" id="UYG16380.1"/>
    </source>
</evidence>
<comment type="cofactor">
    <cofactor evidence="1">
        <name>FAD</name>
        <dbReference type="ChEBI" id="CHEBI:57692"/>
    </cofactor>
</comment>
<gene>
    <name evidence="7" type="ORF">BRM3_12310</name>
</gene>
<dbReference type="PROSITE" id="PS51387">
    <property type="entry name" value="FAD_PCMH"/>
    <property type="match status" value="1"/>
</dbReference>
<keyword evidence="4" id="KW-0274">FAD</keyword>
<evidence type="ECO:0000256" key="1">
    <source>
        <dbReference type="ARBA" id="ARBA00001974"/>
    </source>
</evidence>
<dbReference type="Gene3D" id="3.30.465.10">
    <property type="match status" value="1"/>
</dbReference>
<dbReference type="PROSITE" id="PS00862">
    <property type="entry name" value="OX2_COVAL_FAD"/>
    <property type="match status" value="1"/>
</dbReference>
<dbReference type="InterPro" id="IPR006093">
    <property type="entry name" value="Oxy_OxRdtase_FAD_BS"/>
</dbReference>
<dbReference type="RefSeq" id="WP_263593593.1">
    <property type="nucleotide sequence ID" value="NZ_CP107020.1"/>
</dbReference>
<dbReference type="InterPro" id="IPR050416">
    <property type="entry name" value="FAD-linked_Oxidoreductase"/>
</dbReference>
<evidence type="ECO:0000256" key="3">
    <source>
        <dbReference type="ARBA" id="ARBA00022630"/>
    </source>
</evidence>
<protein>
    <submittedName>
        <fullName evidence="7">FAD-binding oxidoreductase</fullName>
    </submittedName>
</protein>
<reference evidence="7" key="1">
    <citation type="submission" date="2022-10" db="EMBL/GenBank/DDBJ databases">
        <title>Whole-Genome Sequencing of Brachybacterium huguangmaarense BRM-3, Isolated from Betula schmidtii.</title>
        <authorList>
            <person name="Haam D."/>
        </authorList>
    </citation>
    <scope>NUCLEOTIDE SEQUENCE</scope>
    <source>
        <strain evidence="7">BRM-3</strain>
    </source>
</reference>
<proteinExistence type="inferred from homology"/>
<dbReference type="PANTHER" id="PTHR42973">
    <property type="entry name" value="BINDING OXIDOREDUCTASE, PUTATIVE (AFU_ORTHOLOGUE AFUA_1G17690)-RELATED"/>
    <property type="match status" value="1"/>
</dbReference>